<gene>
    <name evidence="1" type="ORF">EHQ95_17650</name>
</gene>
<dbReference type="Proteomes" id="UP000298112">
    <property type="component" value="Unassembled WGS sequence"/>
</dbReference>
<comment type="caution">
    <text evidence="1">The sequence shown here is derived from an EMBL/GenBank/DDBJ whole genome shotgun (WGS) entry which is preliminary data.</text>
</comment>
<sequence length="70" mass="7361">MVAGLRITAWKRCASAQGLAWAAPHFPSVTRLHSQTPCQSLTSRRDSGSGNVVSTSSLCAITQMYASGHG</sequence>
<protein>
    <submittedName>
        <fullName evidence="1">Uncharacterized protein</fullName>
    </submittedName>
</protein>
<dbReference type="EMBL" id="RQHF01000041">
    <property type="protein sequence ID" value="TGM45961.1"/>
    <property type="molecule type" value="Genomic_DNA"/>
</dbReference>
<proteinExistence type="predicted"/>
<reference evidence="2" key="1">
    <citation type="journal article" date="2019" name="PLoS Negl. Trop. Dis.">
        <title>Revisiting the worldwide diversity of Leptospira species in the environment.</title>
        <authorList>
            <person name="Vincent A.T."/>
            <person name="Schiettekatte O."/>
            <person name="Bourhy P."/>
            <person name="Veyrier F.J."/>
            <person name="Picardeau M."/>
        </authorList>
    </citation>
    <scope>NUCLEOTIDE SEQUENCE [LARGE SCALE GENOMIC DNA]</scope>
    <source>
        <strain evidence="2">201601955</strain>
    </source>
</reference>
<organism evidence="1 2">
    <name type="scientific">Leptospira vanthielii</name>
    <dbReference type="NCBI Taxonomy" id="293085"/>
    <lineage>
        <taxon>Bacteria</taxon>
        <taxon>Pseudomonadati</taxon>
        <taxon>Spirochaetota</taxon>
        <taxon>Spirochaetia</taxon>
        <taxon>Leptospirales</taxon>
        <taxon>Leptospiraceae</taxon>
        <taxon>Leptospira</taxon>
    </lineage>
</organism>
<name>A0ABY2NJF2_9LEPT</name>
<evidence type="ECO:0000313" key="1">
    <source>
        <dbReference type="EMBL" id="TGM45961.1"/>
    </source>
</evidence>
<accession>A0ABY2NJF2</accession>
<evidence type="ECO:0000313" key="2">
    <source>
        <dbReference type="Proteomes" id="UP000298112"/>
    </source>
</evidence>
<keyword evidence="2" id="KW-1185">Reference proteome</keyword>